<protein>
    <submittedName>
        <fullName evidence="2">Transglycosylase associated protein</fullName>
    </submittedName>
</protein>
<keyword evidence="1" id="KW-1133">Transmembrane helix</keyword>
<evidence type="ECO:0000256" key="1">
    <source>
        <dbReference type="SAM" id="Phobius"/>
    </source>
</evidence>
<sequence length="39" mass="4317">MERLLDFLRMYSEEIAIGITCGIVGSFIGMAIAWLLGIL</sequence>
<evidence type="ECO:0000313" key="2">
    <source>
        <dbReference type="EMBL" id="DAE26470.1"/>
    </source>
</evidence>
<keyword evidence="1" id="KW-0472">Membrane</keyword>
<name>A0A8S5R4U2_9CAUD</name>
<dbReference type="EMBL" id="BK015818">
    <property type="protein sequence ID" value="DAE26470.1"/>
    <property type="molecule type" value="Genomic_DNA"/>
</dbReference>
<accession>A0A8S5R4U2</accession>
<proteinExistence type="predicted"/>
<feature type="transmembrane region" description="Helical" evidence="1">
    <location>
        <begin position="15"/>
        <end position="36"/>
    </location>
</feature>
<reference evidence="2" key="1">
    <citation type="journal article" date="2021" name="Proc. Natl. Acad. Sci. U.S.A.">
        <title>A Catalog of Tens of Thousands of Viruses from Human Metagenomes Reveals Hidden Associations with Chronic Diseases.</title>
        <authorList>
            <person name="Tisza M.J."/>
            <person name="Buck C.B."/>
        </authorList>
    </citation>
    <scope>NUCLEOTIDE SEQUENCE</scope>
    <source>
        <strain evidence="2">Ctr4Z12</strain>
    </source>
</reference>
<keyword evidence="1" id="KW-0812">Transmembrane</keyword>
<organism evidence="2">
    <name type="scientific">Siphoviridae sp. ctr4Z12</name>
    <dbReference type="NCBI Taxonomy" id="2827280"/>
    <lineage>
        <taxon>Viruses</taxon>
        <taxon>Duplodnaviria</taxon>
        <taxon>Heunggongvirae</taxon>
        <taxon>Uroviricota</taxon>
        <taxon>Caudoviricetes</taxon>
    </lineage>
</organism>